<evidence type="ECO:0000256" key="2">
    <source>
        <dbReference type="ARBA" id="ARBA00023012"/>
    </source>
</evidence>
<sequence length="222" mass="24274">MKILLAEDEKDMAAALVAVLEHSGYEVDAVHDGETALALSRKGAYACAVFDVMMPLMDGVTALKEMRASGDRTPVLLLTAKAEVDDRIEGLDAGADDYLPKPFAMGELLARLRSLTRRAEIYMPATLSMGSVTLDVENLELSSKSAVRLGSKEAQLMQYLMTNAGKSVTTDEIHERIWPDGEQDASIVWMYISYLRQKLRAVHGDLEIMGTQGGSYTIAEVN</sequence>
<evidence type="ECO:0000256" key="4">
    <source>
        <dbReference type="ARBA" id="ARBA00023125"/>
    </source>
</evidence>
<dbReference type="PROSITE" id="PS50110">
    <property type="entry name" value="RESPONSE_REGULATORY"/>
    <property type="match status" value="1"/>
</dbReference>
<dbReference type="SUPFAM" id="SSF52172">
    <property type="entry name" value="CheY-like"/>
    <property type="match status" value="1"/>
</dbReference>
<feature type="modified residue" description="4-aspartylphosphate" evidence="6">
    <location>
        <position position="51"/>
    </location>
</feature>
<dbReference type="SMART" id="SM00862">
    <property type="entry name" value="Trans_reg_C"/>
    <property type="match status" value="1"/>
</dbReference>
<keyword evidence="5" id="KW-0804">Transcription</keyword>
<dbReference type="InterPro" id="IPR001867">
    <property type="entry name" value="OmpR/PhoB-type_DNA-bd"/>
</dbReference>
<dbReference type="Gene3D" id="1.10.10.10">
    <property type="entry name" value="Winged helix-like DNA-binding domain superfamily/Winged helix DNA-binding domain"/>
    <property type="match status" value="1"/>
</dbReference>
<dbReference type="InterPro" id="IPR001789">
    <property type="entry name" value="Sig_transdc_resp-reg_receiver"/>
</dbReference>
<proteinExistence type="predicted"/>
<evidence type="ECO:0000256" key="3">
    <source>
        <dbReference type="ARBA" id="ARBA00023015"/>
    </source>
</evidence>
<dbReference type="PROSITE" id="PS51755">
    <property type="entry name" value="OMPR_PHOB"/>
    <property type="match status" value="1"/>
</dbReference>
<dbReference type="SUPFAM" id="SSF46894">
    <property type="entry name" value="C-terminal effector domain of the bipartite response regulators"/>
    <property type="match status" value="1"/>
</dbReference>
<dbReference type="Pfam" id="PF00486">
    <property type="entry name" value="Trans_reg_C"/>
    <property type="match status" value="1"/>
</dbReference>
<evidence type="ECO:0000259" key="9">
    <source>
        <dbReference type="PROSITE" id="PS51755"/>
    </source>
</evidence>
<dbReference type="RefSeq" id="WP_368847405.1">
    <property type="nucleotide sequence ID" value="NZ_CP194411.1"/>
</dbReference>
<keyword evidence="3" id="KW-0805">Transcription regulation</keyword>
<keyword evidence="1 6" id="KW-0597">Phosphoprotein</keyword>
<evidence type="ECO:0000256" key="6">
    <source>
        <dbReference type="PROSITE-ProRule" id="PRU00169"/>
    </source>
</evidence>
<feature type="domain" description="OmpR/PhoB-type" evidence="9">
    <location>
        <begin position="124"/>
        <end position="220"/>
    </location>
</feature>
<evidence type="ECO:0000259" key="8">
    <source>
        <dbReference type="PROSITE" id="PS50110"/>
    </source>
</evidence>
<feature type="DNA-binding region" description="OmpR/PhoB-type" evidence="7">
    <location>
        <begin position="124"/>
        <end position="220"/>
    </location>
</feature>
<dbReference type="Gene3D" id="3.40.50.2300">
    <property type="match status" value="1"/>
</dbReference>
<dbReference type="Gene3D" id="6.10.250.690">
    <property type="match status" value="1"/>
</dbReference>
<evidence type="ECO:0000256" key="7">
    <source>
        <dbReference type="PROSITE-ProRule" id="PRU01091"/>
    </source>
</evidence>
<evidence type="ECO:0000256" key="1">
    <source>
        <dbReference type="ARBA" id="ARBA00022553"/>
    </source>
</evidence>
<keyword evidence="2" id="KW-0902">Two-component regulatory system</keyword>
<dbReference type="InterPro" id="IPR011006">
    <property type="entry name" value="CheY-like_superfamily"/>
</dbReference>
<accession>A0ABV3X645</accession>
<dbReference type="PANTHER" id="PTHR48111:SF22">
    <property type="entry name" value="REGULATOR OF RPOS"/>
    <property type="match status" value="1"/>
</dbReference>
<dbReference type="InterPro" id="IPR016032">
    <property type="entry name" value="Sig_transdc_resp-reg_C-effctor"/>
</dbReference>
<gene>
    <name evidence="10" type="ORF">QCO44_08545</name>
</gene>
<dbReference type="InterPro" id="IPR036388">
    <property type="entry name" value="WH-like_DNA-bd_sf"/>
</dbReference>
<feature type="domain" description="Response regulatory" evidence="8">
    <location>
        <begin position="2"/>
        <end position="116"/>
    </location>
</feature>
<dbReference type="CDD" id="cd00383">
    <property type="entry name" value="trans_reg_C"/>
    <property type="match status" value="1"/>
</dbReference>
<keyword evidence="11" id="KW-1185">Reference proteome</keyword>
<organism evidence="10 11">
    <name type="scientific">Selenomonas sputigena</name>
    <dbReference type="NCBI Taxonomy" id="69823"/>
    <lineage>
        <taxon>Bacteria</taxon>
        <taxon>Bacillati</taxon>
        <taxon>Bacillota</taxon>
        <taxon>Negativicutes</taxon>
        <taxon>Selenomonadales</taxon>
        <taxon>Selenomonadaceae</taxon>
        <taxon>Selenomonas</taxon>
    </lineage>
</organism>
<evidence type="ECO:0000256" key="5">
    <source>
        <dbReference type="ARBA" id="ARBA00023163"/>
    </source>
</evidence>
<protein>
    <submittedName>
        <fullName evidence="10">Response regulator transcription factor</fullName>
    </submittedName>
</protein>
<dbReference type="InterPro" id="IPR039420">
    <property type="entry name" value="WalR-like"/>
</dbReference>
<dbReference type="Proteomes" id="UP001559623">
    <property type="component" value="Unassembled WGS sequence"/>
</dbReference>
<comment type="caution">
    <text evidence="10">The sequence shown here is derived from an EMBL/GenBank/DDBJ whole genome shotgun (WGS) entry which is preliminary data.</text>
</comment>
<dbReference type="PANTHER" id="PTHR48111">
    <property type="entry name" value="REGULATOR OF RPOS"/>
    <property type="match status" value="1"/>
</dbReference>
<reference evidence="10 11" key="1">
    <citation type="submission" date="2023-04" db="EMBL/GenBank/DDBJ databases">
        <title>Genome Sequence of Selenomonas sputigena ATCC 33150.</title>
        <authorList>
            <person name="Miller D.P."/>
            <person name="Anvari S."/>
            <person name="Polson S.W."/>
            <person name="Macdonald M."/>
            <person name="Mcdowell J.V."/>
        </authorList>
    </citation>
    <scope>NUCLEOTIDE SEQUENCE [LARGE SCALE GENOMIC DNA]</scope>
    <source>
        <strain evidence="10 11">ATCC 33150</strain>
    </source>
</reference>
<evidence type="ECO:0000313" key="11">
    <source>
        <dbReference type="Proteomes" id="UP001559623"/>
    </source>
</evidence>
<keyword evidence="4 7" id="KW-0238">DNA-binding</keyword>
<dbReference type="Pfam" id="PF00072">
    <property type="entry name" value="Response_reg"/>
    <property type="match status" value="1"/>
</dbReference>
<dbReference type="EMBL" id="JARVLH010000005">
    <property type="protein sequence ID" value="MEX5285680.1"/>
    <property type="molecule type" value="Genomic_DNA"/>
</dbReference>
<evidence type="ECO:0000313" key="10">
    <source>
        <dbReference type="EMBL" id="MEX5285680.1"/>
    </source>
</evidence>
<dbReference type="SMART" id="SM00448">
    <property type="entry name" value="REC"/>
    <property type="match status" value="1"/>
</dbReference>
<name>A0ABV3X645_9FIRM</name>